<keyword evidence="1" id="KW-0808">Transferase</keyword>
<keyword evidence="1" id="KW-0489">Methyltransferase</keyword>
<dbReference type="Proteomes" id="UP001319104">
    <property type="component" value="Unassembled WGS sequence"/>
</dbReference>
<proteinExistence type="predicted"/>
<dbReference type="InterPro" id="IPR029063">
    <property type="entry name" value="SAM-dependent_MTases_sf"/>
</dbReference>
<dbReference type="RefSeq" id="WP_213944343.1">
    <property type="nucleotide sequence ID" value="NZ_JAHCMY010000002.1"/>
</dbReference>
<name>A0AAP2CF57_9BACT</name>
<protein>
    <submittedName>
        <fullName evidence="1">Class I SAM-dependent methyltransferase</fullName>
    </submittedName>
</protein>
<accession>A0AAP2CF57</accession>
<dbReference type="EMBL" id="JAHCMY010000002">
    <property type="protein sequence ID" value="MBS9523453.1"/>
    <property type="molecule type" value="Genomic_DNA"/>
</dbReference>
<sequence>MNKKSVDDIIQELEELVLATGETKDVDYFYFHKDRFRRMANYVEKHYDSAKTVILDIGSHYLHTSIILRKLGFEVDCMDVTEFWSMDFVEKRREEFGINKIVENDLPSLQALSATEEKYDLILFTEILEHITFNPVSFWKKLHKVVKSGGDIYISTPNSLSLPSLVRSVKNIISLRGIGTNVDDILNQITYGHHWKEYSAKELKHYFPSLSDDFKVTINHYNYKNYKQVIKGYPLYSFLAKIGNSTNVFAEELEAIVHVNKGHAWKKDVPSY</sequence>
<dbReference type="GO" id="GO:0032259">
    <property type="term" value="P:methylation"/>
    <property type="evidence" value="ECO:0007669"/>
    <property type="project" value="UniProtKB-KW"/>
</dbReference>
<gene>
    <name evidence="1" type="ORF">KI659_05405</name>
</gene>
<evidence type="ECO:0000313" key="1">
    <source>
        <dbReference type="EMBL" id="MBS9523453.1"/>
    </source>
</evidence>
<comment type="caution">
    <text evidence="1">The sequence shown here is derived from an EMBL/GenBank/DDBJ whole genome shotgun (WGS) entry which is preliminary data.</text>
</comment>
<dbReference type="CDD" id="cd02440">
    <property type="entry name" value="AdoMet_MTases"/>
    <property type="match status" value="1"/>
</dbReference>
<dbReference type="SUPFAM" id="SSF53335">
    <property type="entry name" value="S-adenosyl-L-methionine-dependent methyltransferases"/>
    <property type="match status" value="1"/>
</dbReference>
<dbReference type="Gene3D" id="3.40.50.150">
    <property type="entry name" value="Vaccinia Virus protein VP39"/>
    <property type="match status" value="1"/>
</dbReference>
<organism evidence="1 2">
    <name type="scientific">Litoribacter ruber</name>
    <dbReference type="NCBI Taxonomy" id="702568"/>
    <lineage>
        <taxon>Bacteria</taxon>
        <taxon>Pseudomonadati</taxon>
        <taxon>Bacteroidota</taxon>
        <taxon>Cytophagia</taxon>
        <taxon>Cytophagales</taxon>
        <taxon>Cyclobacteriaceae</taxon>
        <taxon>Litoribacter</taxon>
    </lineage>
</organism>
<keyword evidence="2" id="KW-1185">Reference proteome</keyword>
<evidence type="ECO:0000313" key="2">
    <source>
        <dbReference type="Proteomes" id="UP001319104"/>
    </source>
</evidence>
<dbReference type="GO" id="GO:0008168">
    <property type="term" value="F:methyltransferase activity"/>
    <property type="evidence" value="ECO:0007669"/>
    <property type="project" value="UniProtKB-KW"/>
</dbReference>
<dbReference type="AlphaFoldDB" id="A0AAP2CF57"/>
<dbReference type="Pfam" id="PF13489">
    <property type="entry name" value="Methyltransf_23"/>
    <property type="match status" value="1"/>
</dbReference>
<reference evidence="1 2" key="1">
    <citation type="submission" date="2021-05" db="EMBL/GenBank/DDBJ databases">
        <authorList>
            <person name="Zhang Z.D."/>
            <person name="Osman G."/>
        </authorList>
    </citation>
    <scope>NUCLEOTIDE SEQUENCE [LARGE SCALE GENOMIC DNA]</scope>
    <source>
        <strain evidence="1 2">KCTC 32217</strain>
    </source>
</reference>